<evidence type="ECO:0000313" key="2">
    <source>
        <dbReference type="EMBL" id="SHK52086.1"/>
    </source>
</evidence>
<evidence type="ECO:0000313" key="3">
    <source>
        <dbReference type="Proteomes" id="UP000184130"/>
    </source>
</evidence>
<accession>A0A1M6T5E3</accession>
<feature type="transmembrane region" description="Helical" evidence="1">
    <location>
        <begin position="210"/>
        <end position="226"/>
    </location>
</feature>
<feature type="transmembrane region" description="Helical" evidence="1">
    <location>
        <begin position="182"/>
        <end position="204"/>
    </location>
</feature>
<reference evidence="2 3" key="1">
    <citation type="submission" date="2016-11" db="EMBL/GenBank/DDBJ databases">
        <authorList>
            <person name="Jaros S."/>
            <person name="Januszkiewicz K."/>
            <person name="Wedrychowicz H."/>
        </authorList>
    </citation>
    <scope>NUCLEOTIDE SEQUENCE [LARGE SCALE GENOMIC DNA]</scope>
    <source>
        <strain evidence="2 3">KHT3</strain>
    </source>
</reference>
<dbReference type="EMBL" id="FRBD01000005">
    <property type="protein sequence ID" value="SHK52086.1"/>
    <property type="molecule type" value="Genomic_DNA"/>
</dbReference>
<feature type="transmembrane region" description="Helical" evidence="1">
    <location>
        <begin position="32"/>
        <end position="52"/>
    </location>
</feature>
<feature type="transmembrane region" description="Helical" evidence="1">
    <location>
        <begin position="98"/>
        <end position="124"/>
    </location>
</feature>
<dbReference type="AlphaFoldDB" id="A0A1M6T5E3"/>
<protein>
    <recommendedName>
        <fullName evidence="4">Transport protein</fullName>
    </recommendedName>
</protein>
<dbReference type="PANTHER" id="PTHR36111">
    <property type="entry name" value="INNER MEMBRANE PROTEIN-RELATED"/>
    <property type="match status" value="1"/>
</dbReference>
<sequence length="228" mass="23988">MIGTIVNTCTIIAGSLLGALLNRGIKDKYKEVLYTGLGLASLAIGLNATISNLPKSEYPVLFIVSLAIGGVCGTKLDIDGRFKRLVNKRSKAGNANKLGDGLSTAILLYCIGPLSMLGPVISALKGDHTFLFTNATLDFVSSTIFASTYGIGMVLAAPVLFLWQGMFYVVAQISSTAISDGLMSELLIIGGLMITGSGLGLLNLKDCKTLNLLPSLLVPVVWYIALNI</sequence>
<proteinExistence type="predicted"/>
<name>A0A1M6T5E3_XYLRU</name>
<organism evidence="2 3">
    <name type="scientific">Xylanibacter ruminicola</name>
    <name type="common">Prevotella ruminicola</name>
    <dbReference type="NCBI Taxonomy" id="839"/>
    <lineage>
        <taxon>Bacteria</taxon>
        <taxon>Pseudomonadati</taxon>
        <taxon>Bacteroidota</taxon>
        <taxon>Bacteroidia</taxon>
        <taxon>Bacteroidales</taxon>
        <taxon>Prevotellaceae</taxon>
        <taxon>Xylanibacter</taxon>
    </lineage>
</organism>
<keyword evidence="1" id="KW-0472">Membrane</keyword>
<gene>
    <name evidence="2" type="ORF">SAMN05216463_10513</name>
</gene>
<dbReference type="PANTHER" id="PTHR36111:SF2">
    <property type="entry name" value="INNER MEMBRANE PROTEIN"/>
    <property type="match status" value="1"/>
</dbReference>
<dbReference type="Proteomes" id="UP000184130">
    <property type="component" value="Unassembled WGS sequence"/>
</dbReference>
<keyword evidence="1" id="KW-0812">Transmembrane</keyword>
<dbReference type="InterPro" id="IPR007563">
    <property type="entry name" value="DUF554"/>
</dbReference>
<feature type="transmembrane region" description="Helical" evidence="1">
    <location>
        <begin position="144"/>
        <end position="170"/>
    </location>
</feature>
<evidence type="ECO:0008006" key="4">
    <source>
        <dbReference type="Google" id="ProtNLM"/>
    </source>
</evidence>
<evidence type="ECO:0000256" key="1">
    <source>
        <dbReference type="SAM" id="Phobius"/>
    </source>
</evidence>
<dbReference type="Pfam" id="PF04474">
    <property type="entry name" value="DUF554"/>
    <property type="match status" value="1"/>
</dbReference>
<dbReference type="OrthoDB" id="9797976at2"/>
<keyword evidence="1" id="KW-1133">Transmembrane helix</keyword>
<dbReference type="RefSeq" id="WP_073206002.1">
    <property type="nucleotide sequence ID" value="NZ_FRBD01000005.1"/>
</dbReference>